<evidence type="ECO:0000259" key="4">
    <source>
        <dbReference type="Pfam" id="PF00150"/>
    </source>
</evidence>
<dbReference type="GO" id="GO:0005576">
    <property type="term" value="C:extracellular region"/>
    <property type="evidence" value="ECO:0007669"/>
    <property type="project" value="TreeGrafter"/>
</dbReference>
<dbReference type="GO" id="GO:0008422">
    <property type="term" value="F:beta-glucosidase activity"/>
    <property type="evidence" value="ECO:0007669"/>
    <property type="project" value="TreeGrafter"/>
</dbReference>
<dbReference type="Proteomes" id="UP001463665">
    <property type="component" value="Chromosome"/>
</dbReference>
<evidence type="ECO:0000313" key="6">
    <source>
        <dbReference type="Proteomes" id="UP001463665"/>
    </source>
</evidence>
<dbReference type="GO" id="GO:0009986">
    <property type="term" value="C:cell surface"/>
    <property type="evidence" value="ECO:0007669"/>
    <property type="project" value="TreeGrafter"/>
</dbReference>
<evidence type="ECO:0000256" key="3">
    <source>
        <dbReference type="RuleBase" id="RU361153"/>
    </source>
</evidence>
<protein>
    <submittedName>
        <fullName evidence="5">Cellulase family glycosylhydrolase</fullName>
    </submittedName>
</protein>
<dbReference type="PANTHER" id="PTHR31297:SF13">
    <property type="entry name" value="PUTATIVE-RELATED"/>
    <property type="match status" value="1"/>
</dbReference>
<dbReference type="Gene3D" id="3.20.20.80">
    <property type="entry name" value="Glycosidases"/>
    <property type="match status" value="1"/>
</dbReference>
<dbReference type="InterPro" id="IPR017853">
    <property type="entry name" value="GH"/>
</dbReference>
<evidence type="ECO:0000313" key="5">
    <source>
        <dbReference type="EMBL" id="XAO73472.1"/>
    </source>
</evidence>
<dbReference type="RefSeq" id="WP_345765947.1">
    <property type="nucleotide sequence ID" value="NZ_CP154834.1"/>
</dbReference>
<dbReference type="GO" id="GO:0009251">
    <property type="term" value="P:glucan catabolic process"/>
    <property type="evidence" value="ECO:0007669"/>
    <property type="project" value="TreeGrafter"/>
</dbReference>
<evidence type="ECO:0000256" key="2">
    <source>
        <dbReference type="ARBA" id="ARBA00023295"/>
    </source>
</evidence>
<name>A0AAU6WKH7_9FLAO</name>
<organism evidence="5 6">
    <name type="scientific">Chryseobacterium endophyticum</name>
    <dbReference type="NCBI Taxonomy" id="1854762"/>
    <lineage>
        <taxon>Bacteria</taxon>
        <taxon>Pseudomonadati</taxon>
        <taxon>Bacteroidota</taxon>
        <taxon>Flavobacteriia</taxon>
        <taxon>Flavobacteriales</taxon>
        <taxon>Weeksellaceae</taxon>
        <taxon>Chryseobacterium group</taxon>
        <taxon>Chryseobacterium</taxon>
    </lineage>
</organism>
<feature type="domain" description="Glycoside hydrolase family 5" evidence="4">
    <location>
        <begin position="78"/>
        <end position="222"/>
    </location>
</feature>
<dbReference type="PANTHER" id="PTHR31297">
    <property type="entry name" value="GLUCAN ENDO-1,6-BETA-GLUCOSIDASE B"/>
    <property type="match status" value="1"/>
</dbReference>
<reference evidence="5 6" key="1">
    <citation type="submission" date="2024-04" db="EMBL/GenBank/DDBJ databases">
        <title>Genome sequencing and assembly of rice foliar adapted Chryseobacterium endophyticum OsEnb-ALM-A6.</title>
        <authorList>
            <person name="Kumar S."/>
            <person name="Javed M."/>
            <person name="Chouhan V."/>
            <person name="Charishma K."/>
            <person name="Patel A."/>
            <person name="Kumar M."/>
            <person name="Sahu K.P."/>
            <person name="Kumar A."/>
        </authorList>
    </citation>
    <scope>NUCLEOTIDE SEQUENCE [LARGE SCALE GENOMIC DNA]</scope>
    <source>
        <strain evidence="5 6">OsEnb-ALM-A6</strain>
    </source>
</reference>
<keyword evidence="6" id="KW-1185">Reference proteome</keyword>
<dbReference type="InterPro" id="IPR050386">
    <property type="entry name" value="Glycosyl_hydrolase_5"/>
</dbReference>
<dbReference type="EMBL" id="CP154834">
    <property type="protein sequence ID" value="XAO73472.1"/>
    <property type="molecule type" value="Genomic_DNA"/>
</dbReference>
<proteinExistence type="inferred from homology"/>
<evidence type="ECO:0000256" key="1">
    <source>
        <dbReference type="ARBA" id="ARBA00022801"/>
    </source>
</evidence>
<keyword evidence="1 3" id="KW-0378">Hydrolase</keyword>
<sequence length="269" mass="30566">MKRAILLSAFLLSQFGTSQLLKTQGQKIVNDKGENVQLRGLGLGGWMLQEGYMLKTADFAGPQYKIKEKIAELIGEDGMNEFYKAYLKNGVTRQDIDFLKKAGFNSIRLPMHYNLYTLPIEKEPVKGQNTWLEEGFRMTDDLLKWCADNNMYLILDLHAAPGGQGNDVNISDNDKSKPSLWESEENQKKTIALWKKLAERYRDEPWIGGYDLINEPNINFTGKTQTARMKCTMLHCGSFRKKLPKPSEPLTRNTSLFSKETAGETIITA</sequence>
<dbReference type="AlphaFoldDB" id="A0AAU6WKH7"/>
<gene>
    <name evidence="5" type="ORF">AAFP95_17260</name>
</gene>
<accession>A0AAU6WKH7</accession>
<dbReference type="Pfam" id="PF00150">
    <property type="entry name" value="Cellulase"/>
    <property type="match status" value="1"/>
</dbReference>
<keyword evidence="2 3" id="KW-0326">Glycosidase</keyword>
<dbReference type="InterPro" id="IPR001547">
    <property type="entry name" value="Glyco_hydro_5"/>
</dbReference>
<comment type="similarity">
    <text evidence="3">Belongs to the glycosyl hydrolase 5 (cellulase A) family.</text>
</comment>
<dbReference type="SUPFAM" id="SSF51445">
    <property type="entry name" value="(Trans)glycosidases"/>
    <property type="match status" value="1"/>
</dbReference>